<dbReference type="InterPro" id="IPR050772">
    <property type="entry name" value="Hydratase-Decarb/MhpD_sf"/>
</dbReference>
<dbReference type="EMBL" id="PDCN02000031">
    <property type="protein sequence ID" value="PIB73404.1"/>
    <property type="molecule type" value="Genomic_DNA"/>
</dbReference>
<dbReference type="GO" id="GO:0005737">
    <property type="term" value="C:cytoplasm"/>
    <property type="evidence" value="ECO:0007669"/>
    <property type="project" value="TreeGrafter"/>
</dbReference>
<dbReference type="SUPFAM" id="SSF56529">
    <property type="entry name" value="FAH"/>
    <property type="match status" value="1"/>
</dbReference>
<sequence length="161" mass="16104">MSLPLFIAEPAGYSGAVNAEGAGRVCAQIAFVLADGLPGANCAEDDVLAATAGFAPALLALDAAGNACWEVGTERVSPKDVDIASVEVVMWRNGEVVAQGSASVDPVRAVTELTREAAAADIRIAAAEVVFSGPCAAVEAAPGDEFIAEFAGLGSVSLLLS</sequence>
<evidence type="ECO:0000313" key="2">
    <source>
        <dbReference type="Proteomes" id="UP000230551"/>
    </source>
</evidence>
<dbReference type="AlphaFoldDB" id="A0A2G5P678"/>
<reference evidence="1 2" key="1">
    <citation type="journal article" date="2017" name="Infect. Genet. Evol.">
        <title>The new phylogeny of the genus Mycobacterium: The old and the news.</title>
        <authorList>
            <person name="Tortoli E."/>
            <person name="Fedrizzi T."/>
            <person name="Meehan C.J."/>
            <person name="Trovato A."/>
            <person name="Grottola A."/>
            <person name="Giacobazzi E."/>
            <person name="Serpini G.F."/>
            <person name="Tagliazucchi S."/>
            <person name="Fabio A."/>
            <person name="Bettua C."/>
            <person name="Bertorelli R."/>
            <person name="Frascaro F."/>
            <person name="De Sanctis V."/>
            <person name="Pecorari M."/>
            <person name="Jousson O."/>
            <person name="Segata N."/>
            <person name="Cirillo D.M."/>
        </authorList>
    </citation>
    <scope>NUCLEOTIDE SEQUENCE [LARGE SCALE GENOMIC DNA]</scope>
    <source>
        <strain evidence="1 2">CIP1034565</strain>
    </source>
</reference>
<dbReference type="Gene3D" id="3.90.850.10">
    <property type="entry name" value="Fumarylacetoacetase-like, C-terminal domain"/>
    <property type="match status" value="1"/>
</dbReference>
<dbReference type="PANTHER" id="PTHR30143">
    <property type="entry name" value="ACID HYDRATASE"/>
    <property type="match status" value="1"/>
</dbReference>
<evidence type="ECO:0000313" key="1">
    <source>
        <dbReference type="EMBL" id="PIB73404.1"/>
    </source>
</evidence>
<dbReference type="STRING" id="85968.GCA_900073015_03653"/>
<keyword evidence="2" id="KW-1185">Reference proteome</keyword>
<organism evidence="1 2">
    <name type="scientific">Mycolicibacterium brumae</name>
    <dbReference type="NCBI Taxonomy" id="85968"/>
    <lineage>
        <taxon>Bacteria</taxon>
        <taxon>Bacillati</taxon>
        <taxon>Actinomycetota</taxon>
        <taxon>Actinomycetes</taxon>
        <taxon>Mycobacteriales</taxon>
        <taxon>Mycobacteriaceae</taxon>
        <taxon>Mycolicibacterium</taxon>
    </lineage>
</organism>
<gene>
    <name evidence="1" type="ORF">CQY22_017025</name>
</gene>
<accession>A0A2G5P678</accession>
<dbReference type="InterPro" id="IPR036663">
    <property type="entry name" value="Fumarylacetoacetase_C_sf"/>
</dbReference>
<name>A0A2G5P678_9MYCO</name>
<dbReference type="Proteomes" id="UP000230551">
    <property type="component" value="Unassembled WGS sequence"/>
</dbReference>
<proteinExistence type="predicted"/>
<dbReference type="GO" id="GO:0008684">
    <property type="term" value="F:2-oxopent-4-enoate hydratase activity"/>
    <property type="evidence" value="ECO:0007669"/>
    <property type="project" value="TreeGrafter"/>
</dbReference>
<dbReference type="PANTHER" id="PTHR30143:SF0">
    <property type="entry name" value="2-KETO-4-PENTENOATE HYDRATASE"/>
    <property type="match status" value="1"/>
</dbReference>
<protein>
    <recommendedName>
        <fullName evidence="3">Fumarylacetoacetase-like C-terminal domain-containing protein</fullName>
    </recommendedName>
</protein>
<comment type="caution">
    <text evidence="1">The sequence shown here is derived from an EMBL/GenBank/DDBJ whole genome shotgun (WGS) entry which is preliminary data.</text>
</comment>
<evidence type="ECO:0008006" key="3">
    <source>
        <dbReference type="Google" id="ProtNLM"/>
    </source>
</evidence>